<dbReference type="EMBL" id="JBEZVE010000041">
    <property type="protein sequence ID" value="MEU3787374.1"/>
    <property type="molecule type" value="Genomic_DNA"/>
</dbReference>
<dbReference type="RefSeq" id="WP_334575085.1">
    <property type="nucleotide sequence ID" value="NZ_JBEZVE010000041.1"/>
</dbReference>
<accession>A0ABV2ZXS3</accession>
<keyword evidence="3" id="KW-1185">Reference proteome</keyword>
<comment type="caution">
    <text evidence="2">The sequence shown here is derived from an EMBL/GenBank/DDBJ whole genome shotgun (WGS) entry which is preliminary data.</text>
</comment>
<name>A0ABV2ZXS3_9ACTN</name>
<organism evidence="2 3">
    <name type="scientific">Streptomyces sp. 900129855</name>
    <dbReference type="NCBI Taxonomy" id="3155129"/>
    <lineage>
        <taxon>Bacteria</taxon>
        <taxon>Bacillati</taxon>
        <taxon>Actinomycetota</taxon>
        <taxon>Actinomycetes</taxon>
        <taxon>Kitasatosporales</taxon>
        <taxon>Streptomycetaceae</taxon>
        <taxon>Streptomyces</taxon>
    </lineage>
</organism>
<proteinExistence type="predicted"/>
<evidence type="ECO:0000313" key="3">
    <source>
        <dbReference type="Proteomes" id="UP001550739"/>
    </source>
</evidence>
<dbReference type="Proteomes" id="UP001550739">
    <property type="component" value="Unassembled WGS sequence"/>
</dbReference>
<gene>
    <name evidence="2" type="ORF">AB0E89_43815</name>
</gene>
<evidence type="ECO:0000256" key="1">
    <source>
        <dbReference type="SAM" id="MobiDB-lite"/>
    </source>
</evidence>
<sequence length="70" mass="7696">MTVTDVTRQPTDAERFHHILQAQRAAYLRDGAPSLVLTPSGNVEHQNALPPMQRPGPGRGEHLRKEATDG</sequence>
<protein>
    <submittedName>
        <fullName evidence="2">Uncharacterized protein</fullName>
    </submittedName>
</protein>
<reference evidence="2 3" key="1">
    <citation type="submission" date="2024-06" db="EMBL/GenBank/DDBJ databases">
        <title>The Natural Products Discovery Center: Release of the First 8490 Sequenced Strains for Exploring Actinobacteria Biosynthetic Diversity.</title>
        <authorList>
            <person name="Kalkreuter E."/>
            <person name="Kautsar S.A."/>
            <person name="Yang D."/>
            <person name="Bader C.D."/>
            <person name="Teijaro C.N."/>
            <person name="Fluegel L."/>
            <person name="Davis C.M."/>
            <person name="Simpson J.R."/>
            <person name="Lauterbach L."/>
            <person name="Steele A.D."/>
            <person name="Gui C."/>
            <person name="Meng S."/>
            <person name="Li G."/>
            <person name="Viehrig K."/>
            <person name="Ye F."/>
            <person name="Su P."/>
            <person name="Kiefer A.F."/>
            <person name="Nichols A."/>
            <person name="Cepeda A.J."/>
            <person name="Yan W."/>
            <person name="Fan B."/>
            <person name="Jiang Y."/>
            <person name="Adhikari A."/>
            <person name="Zheng C.-J."/>
            <person name="Schuster L."/>
            <person name="Cowan T.M."/>
            <person name="Smanski M.J."/>
            <person name="Chevrette M.G."/>
            <person name="De Carvalho L.P.S."/>
            <person name="Shen B."/>
        </authorList>
    </citation>
    <scope>NUCLEOTIDE SEQUENCE [LARGE SCALE GENOMIC DNA]</scope>
    <source>
        <strain evidence="2 3">NPDC033843</strain>
    </source>
</reference>
<evidence type="ECO:0000313" key="2">
    <source>
        <dbReference type="EMBL" id="MEU3787374.1"/>
    </source>
</evidence>
<feature type="compositionally biased region" description="Basic and acidic residues" evidence="1">
    <location>
        <begin position="59"/>
        <end position="70"/>
    </location>
</feature>
<feature type="region of interest" description="Disordered" evidence="1">
    <location>
        <begin position="39"/>
        <end position="70"/>
    </location>
</feature>